<evidence type="ECO:0000256" key="4">
    <source>
        <dbReference type="ARBA" id="ARBA00023125"/>
    </source>
</evidence>
<evidence type="ECO:0000313" key="8">
    <source>
        <dbReference type="Proteomes" id="UP000228934"/>
    </source>
</evidence>
<reference evidence="8" key="1">
    <citation type="journal article" date="2017" name="Nat. Commun.">
        <title>The North American bullfrog draft genome provides insight into hormonal regulation of long noncoding RNA.</title>
        <authorList>
            <person name="Hammond S.A."/>
            <person name="Warren R.L."/>
            <person name="Vandervalk B.P."/>
            <person name="Kucuk E."/>
            <person name="Khan H."/>
            <person name="Gibb E.A."/>
            <person name="Pandoh P."/>
            <person name="Kirk H."/>
            <person name="Zhao Y."/>
            <person name="Jones M."/>
            <person name="Mungall A.J."/>
            <person name="Coope R."/>
            <person name="Pleasance S."/>
            <person name="Moore R.A."/>
            <person name="Holt R.A."/>
            <person name="Round J.M."/>
            <person name="Ohora S."/>
            <person name="Walle B.V."/>
            <person name="Veldhoen N."/>
            <person name="Helbing C.C."/>
            <person name="Birol I."/>
        </authorList>
    </citation>
    <scope>NUCLEOTIDE SEQUENCE [LARGE SCALE GENOMIC DNA]</scope>
</reference>
<sequence>MLHIFPTTEAWNAKITDLKQKVEALFDKKCGEALGMKDPFKVPFALFESYPEDFYVEGLPEGVPFRRPSTFGIPRLEKILRNQSKIKFVIKKPFPGLVLNTQALEESESWPSTETSNYTFQNAVLNHHNIFMQTYTETITKNKLLGKSKVKHGNETLCNILSYSRHCCKNHKNVYSTPKHRSTLYMDHFLYVLHKEHLIFLERSMNWCAIKMTHQVQEIFNM</sequence>
<dbReference type="Proteomes" id="UP000228934">
    <property type="component" value="Unassembled WGS sequence"/>
</dbReference>
<gene>
    <name evidence="7" type="ORF">AB205_0000770</name>
</gene>
<name>A0A2G9RW39_AQUCT</name>
<dbReference type="OrthoDB" id="10072451at2759"/>
<keyword evidence="6" id="KW-0539">Nucleus</keyword>
<evidence type="ECO:0000256" key="1">
    <source>
        <dbReference type="ARBA" id="ARBA00004123"/>
    </source>
</evidence>
<keyword evidence="4" id="KW-0238">DNA-binding</keyword>
<keyword evidence="5" id="KW-0804">Transcription</keyword>
<dbReference type="Gene3D" id="3.90.1460.10">
    <property type="entry name" value="GTF2I-like"/>
    <property type="match status" value="1"/>
</dbReference>
<proteinExistence type="predicted"/>
<keyword evidence="3" id="KW-0805">Transcription regulation</keyword>
<dbReference type="GO" id="GO:0003700">
    <property type="term" value="F:DNA-binding transcription factor activity"/>
    <property type="evidence" value="ECO:0007669"/>
    <property type="project" value="TreeGrafter"/>
</dbReference>
<evidence type="ECO:0000313" key="7">
    <source>
        <dbReference type="EMBL" id="PIO32128.1"/>
    </source>
</evidence>
<comment type="subcellular location">
    <subcellularLocation>
        <location evidence="1">Nucleus</location>
    </subcellularLocation>
</comment>
<evidence type="ECO:0000256" key="5">
    <source>
        <dbReference type="ARBA" id="ARBA00023163"/>
    </source>
</evidence>
<dbReference type="InterPro" id="IPR004212">
    <property type="entry name" value="GTF2I"/>
</dbReference>
<dbReference type="PANTHER" id="PTHR46304">
    <property type="entry name" value="GENERAL TRANSCRIPTION FACTOR II-I REPEAT DOMAIN-CONTAINING PROTEIN 1"/>
    <property type="match status" value="1"/>
</dbReference>
<dbReference type="EMBL" id="KV931991">
    <property type="protein sequence ID" value="PIO32128.1"/>
    <property type="molecule type" value="Genomic_DNA"/>
</dbReference>
<dbReference type="PANTHER" id="PTHR46304:SF2">
    <property type="entry name" value="GENERAL TRANSCRIPTION FACTOR II-I"/>
    <property type="match status" value="1"/>
</dbReference>
<keyword evidence="2" id="KW-0677">Repeat</keyword>
<dbReference type="GO" id="GO:0005634">
    <property type="term" value="C:nucleus"/>
    <property type="evidence" value="ECO:0007669"/>
    <property type="project" value="UniProtKB-SubCell"/>
</dbReference>
<evidence type="ECO:0000256" key="3">
    <source>
        <dbReference type="ARBA" id="ARBA00023015"/>
    </source>
</evidence>
<dbReference type="PROSITE" id="PS51139">
    <property type="entry name" value="GTF2I"/>
    <property type="match status" value="1"/>
</dbReference>
<dbReference type="InterPro" id="IPR036647">
    <property type="entry name" value="GTF2I-like_rpt_sf"/>
</dbReference>
<dbReference type="SUPFAM" id="SSF117773">
    <property type="entry name" value="GTF2I-like repeat"/>
    <property type="match status" value="1"/>
</dbReference>
<keyword evidence="8" id="KW-1185">Reference proteome</keyword>
<evidence type="ECO:0000256" key="2">
    <source>
        <dbReference type="ARBA" id="ARBA00022737"/>
    </source>
</evidence>
<protein>
    <submittedName>
        <fullName evidence="7">Uncharacterized protein</fullName>
    </submittedName>
</protein>
<dbReference type="Pfam" id="PF02946">
    <property type="entry name" value="GTF2I"/>
    <property type="match status" value="1"/>
</dbReference>
<organism evidence="7 8">
    <name type="scientific">Aquarana catesbeiana</name>
    <name type="common">American bullfrog</name>
    <name type="synonym">Rana catesbeiana</name>
    <dbReference type="NCBI Taxonomy" id="8400"/>
    <lineage>
        <taxon>Eukaryota</taxon>
        <taxon>Metazoa</taxon>
        <taxon>Chordata</taxon>
        <taxon>Craniata</taxon>
        <taxon>Vertebrata</taxon>
        <taxon>Euteleostomi</taxon>
        <taxon>Amphibia</taxon>
        <taxon>Batrachia</taxon>
        <taxon>Anura</taxon>
        <taxon>Neobatrachia</taxon>
        <taxon>Ranoidea</taxon>
        <taxon>Ranidae</taxon>
        <taxon>Aquarana</taxon>
    </lineage>
</organism>
<dbReference type="AlphaFoldDB" id="A0A2G9RW39"/>
<feature type="non-terminal residue" evidence="7">
    <location>
        <position position="222"/>
    </location>
</feature>
<dbReference type="GO" id="GO:0003677">
    <property type="term" value="F:DNA binding"/>
    <property type="evidence" value="ECO:0007669"/>
    <property type="project" value="UniProtKB-KW"/>
</dbReference>
<evidence type="ECO:0000256" key="6">
    <source>
        <dbReference type="ARBA" id="ARBA00023242"/>
    </source>
</evidence>
<accession>A0A2G9RW39</accession>